<proteinExistence type="predicted"/>
<organism evidence="1 2">
    <name type="scientific">Candidatus Nitrosocosmicus franklandianus</name>
    <dbReference type="NCBI Taxonomy" id="1798806"/>
    <lineage>
        <taxon>Archaea</taxon>
        <taxon>Nitrososphaerota</taxon>
        <taxon>Nitrososphaeria</taxon>
        <taxon>Nitrososphaerales</taxon>
        <taxon>Nitrososphaeraceae</taxon>
        <taxon>Candidatus Nitrosocosmicus</taxon>
    </lineage>
</organism>
<keyword evidence="2" id="KW-1185">Reference proteome</keyword>
<sequence length="93" mass="10842">MLYFKTDRPLFFLQKNKFSSGFLISRYLGNLEVHLLHNHLVLAKDKVSEIVVWVAVVVVVPTTEIVYRNNNYVTIVVAEKTKKISLSIRILFY</sequence>
<gene>
    <name evidence="1" type="ORF">NFRAN_0141</name>
</gene>
<reference evidence="1 2" key="1">
    <citation type="submission" date="2019-02" db="EMBL/GenBank/DDBJ databases">
        <authorList>
            <person name="Lehtovirta-Morley E L."/>
        </authorList>
    </citation>
    <scope>NUCLEOTIDE SEQUENCE [LARGE SCALE GENOMIC DNA]</scope>
    <source>
        <strain evidence="1">NFRAN1</strain>
    </source>
</reference>
<dbReference type="AlphaFoldDB" id="A0A484I905"/>
<evidence type="ECO:0000313" key="2">
    <source>
        <dbReference type="Proteomes" id="UP000294299"/>
    </source>
</evidence>
<evidence type="ECO:0000313" key="1">
    <source>
        <dbReference type="EMBL" id="VFJ12462.1"/>
    </source>
</evidence>
<name>A0A484I905_9ARCH</name>
<dbReference type="KEGG" id="nfn:NFRAN_0141"/>
<dbReference type="Proteomes" id="UP000294299">
    <property type="component" value="Chromosome NFRAN"/>
</dbReference>
<dbReference type="EMBL" id="LR216287">
    <property type="protein sequence ID" value="VFJ12462.1"/>
    <property type="molecule type" value="Genomic_DNA"/>
</dbReference>
<accession>A0A484I905</accession>
<protein>
    <submittedName>
        <fullName evidence="1">Uncharacterized protein</fullName>
    </submittedName>
</protein>